<keyword evidence="1" id="KW-0812">Transmembrane</keyword>
<proteinExistence type="predicted"/>
<name>A0A8D8RGX4_9HEMI</name>
<keyword evidence="1" id="KW-1133">Transmembrane helix</keyword>
<feature type="transmembrane region" description="Helical" evidence="1">
    <location>
        <begin position="12"/>
        <end position="33"/>
    </location>
</feature>
<evidence type="ECO:0000256" key="1">
    <source>
        <dbReference type="SAM" id="Phobius"/>
    </source>
</evidence>
<dbReference type="AlphaFoldDB" id="A0A8D8RGX4"/>
<dbReference type="EMBL" id="HBUF01154521">
    <property type="protein sequence ID" value="CAG6648881.1"/>
    <property type="molecule type" value="Transcribed_RNA"/>
</dbReference>
<sequence>MQYFARVGVEIIQYNPFLAIFIIIKYFYFFFFFKKMPPPPPPLYLSASTYKLMLYALRISSDQPHQASLSHIIQHRRNGVFFETGQEADRWGPKVGELSTYEKMNHSQRTLASLAYRGRLTLHQKTVSQISMTNP</sequence>
<accession>A0A8D8RGX4</accession>
<keyword evidence="1" id="KW-0472">Membrane</keyword>
<organism evidence="2">
    <name type="scientific">Cacopsylla melanoneura</name>
    <dbReference type="NCBI Taxonomy" id="428564"/>
    <lineage>
        <taxon>Eukaryota</taxon>
        <taxon>Metazoa</taxon>
        <taxon>Ecdysozoa</taxon>
        <taxon>Arthropoda</taxon>
        <taxon>Hexapoda</taxon>
        <taxon>Insecta</taxon>
        <taxon>Pterygota</taxon>
        <taxon>Neoptera</taxon>
        <taxon>Paraneoptera</taxon>
        <taxon>Hemiptera</taxon>
        <taxon>Sternorrhyncha</taxon>
        <taxon>Psylloidea</taxon>
        <taxon>Psyllidae</taxon>
        <taxon>Psyllinae</taxon>
        <taxon>Cacopsylla</taxon>
    </lineage>
</organism>
<protein>
    <submittedName>
        <fullName evidence="2">Uncharacterized protein</fullName>
    </submittedName>
</protein>
<evidence type="ECO:0000313" key="2">
    <source>
        <dbReference type="EMBL" id="CAG6648881.1"/>
    </source>
</evidence>
<reference evidence="2" key="1">
    <citation type="submission" date="2021-05" db="EMBL/GenBank/DDBJ databases">
        <authorList>
            <person name="Alioto T."/>
            <person name="Alioto T."/>
            <person name="Gomez Garrido J."/>
        </authorList>
    </citation>
    <scope>NUCLEOTIDE SEQUENCE</scope>
</reference>